<keyword evidence="1" id="KW-0805">Transcription regulation</keyword>
<sequence length="271" mass="28791">MTMASTRLAAGPGWRVFDVRCSAGPQDPVAEERHGSFCLAAVVAGTFQYRAPTGQALLAPGAVMLGNQGQCFECGHEHGHGDRCLSVHFDAACWEAIVAAVPGARSATFALPRLPPMPELLPFASGLATRTDALALEELAFGFAGAALEAITGQAGTGRIPARDERRIAASVRRIEQALDAPLPLARLAADAAMSPYHYLRTFTRVVGTTPHRFVLRARLERAARLLRKSRASVAEVALEAGFGDLSTFHASFRRWLGTTPAAYRAGATNA</sequence>
<gene>
    <name evidence="5" type="ORF">WAT24_12825</name>
</gene>
<evidence type="ECO:0000256" key="2">
    <source>
        <dbReference type="ARBA" id="ARBA00023125"/>
    </source>
</evidence>
<dbReference type="Pfam" id="PF12833">
    <property type="entry name" value="HTH_18"/>
    <property type="match status" value="1"/>
</dbReference>
<reference evidence="5 6" key="1">
    <citation type="journal article" date="2014" name="Int. J. Syst. Evol. Microbiol.">
        <title>Fulvimonas yonginensis sp. nov., isolated from greenhouse soil, and emended description of the genus Fulvimonas.</title>
        <authorList>
            <person name="Ahn J.H."/>
            <person name="Kim S.J."/>
            <person name="Weon H.Y."/>
            <person name="Hong S.B."/>
            <person name="Seok S.J."/>
            <person name="Kwon S.W."/>
        </authorList>
    </citation>
    <scope>NUCLEOTIDE SEQUENCE [LARGE SCALE GENOMIC DNA]</scope>
    <source>
        <strain evidence="5 6">KACC 16952</strain>
    </source>
</reference>
<dbReference type="InterPro" id="IPR020449">
    <property type="entry name" value="Tscrpt_reg_AraC-type_HTH"/>
</dbReference>
<dbReference type="InterPro" id="IPR018062">
    <property type="entry name" value="HTH_AraC-typ_CS"/>
</dbReference>
<proteinExistence type="predicted"/>
<evidence type="ECO:0000259" key="4">
    <source>
        <dbReference type="PROSITE" id="PS01124"/>
    </source>
</evidence>
<feature type="domain" description="HTH araC/xylS-type" evidence="4">
    <location>
        <begin position="169"/>
        <end position="267"/>
    </location>
</feature>
<protein>
    <submittedName>
        <fullName evidence="5">AraC family transcriptional regulator</fullName>
    </submittedName>
</protein>
<dbReference type="InterPro" id="IPR009057">
    <property type="entry name" value="Homeodomain-like_sf"/>
</dbReference>
<dbReference type="PANTHER" id="PTHR46796:SF14">
    <property type="entry name" value="TRANSCRIPTIONAL REGULATORY PROTEIN"/>
    <property type="match status" value="1"/>
</dbReference>
<dbReference type="EMBL" id="JBBBNY010000010">
    <property type="protein sequence ID" value="MEI7037645.1"/>
    <property type="molecule type" value="Genomic_DNA"/>
</dbReference>
<dbReference type="PANTHER" id="PTHR46796">
    <property type="entry name" value="HTH-TYPE TRANSCRIPTIONAL ACTIVATOR RHAS-RELATED"/>
    <property type="match status" value="1"/>
</dbReference>
<name>A0ABU8JDM7_9GAMM</name>
<dbReference type="InterPro" id="IPR018060">
    <property type="entry name" value="HTH_AraC"/>
</dbReference>
<dbReference type="InterPro" id="IPR050204">
    <property type="entry name" value="AraC_XylS_family_regulators"/>
</dbReference>
<evidence type="ECO:0000256" key="1">
    <source>
        <dbReference type="ARBA" id="ARBA00023015"/>
    </source>
</evidence>
<evidence type="ECO:0000313" key="5">
    <source>
        <dbReference type="EMBL" id="MEI7037645.1"/>
    </source>
</evidence>
<dbReference type="PROSITE" id="PS01124">
    <property type="entry name" value="HTH_ARAC_FAMILY_2"/>
    <property type="match status" value="1"/>
</dbReference>
<dbReference type="Gene3D" id="1.10.10.60">
    <property type="entry name" value="Homeodomain-like"/>
    <property type="match status" value="2"/>
</dbReference>
<accession>A0ABU8JDM7</accession>
<dbReference type="SUPFAM" id="SSF46689">
    <property type="entry name" value="Homeodomain-like"/>
    <property type="match status" value="2"/>
</dbReference>
<evidence type="ECO:0000256" key="3">
    <source>
        <dbReference type="ARBA" id="ARBA00023163"/>
    </source>
</evidence>
<organism evidence="5 6">
    <name type="scientific">Fulvimonas yonginensis</name>
    <dbReference type="NCBI Taxonomy" id="1495200"/>
    <lineage>
        <taxon>Bacteria</taxon>
        <taxon>Pseudomonadati</taxon>
        <taxon>Pseudomonadota</taxon>
        <taxon>Gammaproteobacteria</taxon>
        <taxon>Lysobacterales</taxon>
        <taxon>Rhodanobacteraceae</taxon>
        <taxon>Fulvimonas</taxon>
    </lineage>
</organism>
<dbReference type="RefSeq" id="WP_336808282.1">
    <property type="nucleotide sequence ID" value="NZ_JBBBNY010000010.1"/>
</dbReference>
<evidence type="ECO:0000313" key="6">
    <source>
        <dbReference type="Proteomes" id="UP001381174"/>
    </source>
</evidence>
<dbReference type="PROSITE" id="PS00041">
    <property type="entry name" value="HTH_ARAC_FAMILY_1"/>
    <property type="match status" value="1"/>
</dbReference>
<keyword evidence="3" id="KW-0804">Transcription</keyword>
<dbReference type="PRINTS" id="PR00032">
    <property type="entry name" value="HTHARAC"/>
</dbReference>
<comment type="caution">
    <text evidence="5">The sequence shown here is derived from an EMBL/GenBank/DDBJ whole genome shotgun (WGS) entry which is preliminary data.</text>
</comment>
<dbReference type="SMART" id="SM00342">
    <property type="entry name" value="HTH_ARAC"/>
    <property type="match status" value="1"/>
</dbReference>
<dbReference type="Proteomes" id="UP001381174">
    <property type="component" value="Unassembled WGS sequence"/>
</dbReference>
<keyword evidence="2" id="KW-0238">DNA-binding</keyword>
<keyword evidence="6" id="KW-1185">Reference proteome</keyword>